<accession>A0A9P6BD98</accession>
<dbReference type="OrthoDB" id="3202965at2759"/>
<reference evidence="1" key="1">
    <citation type="submission" date="2020-11" db="EMBL/GenBank/DDBJ databases">
        <authorList>
            <consortium name="DOE Joint Genome Institute"/>
            <person name="Ahrendt S."/>
            <person name="Riley R."/>
            <person name="Andreopoulos W."/>
            <person name="Labutti K."/>
            <person name="Pangilinan J."/>
            <person name="Ruiz-Duenas F.J."/>
            <person name="Barrasa J.M."/>
            <person name="Sanchez-Garcia M."/>
            <person name="Camarero S."/>
            <person name="Miyauchi S."/>
            <person name="Serrano A."/>
            <person name="Linde D."/>
            <person name="Babiker R."/>
            <person name="Drula E."/>
            <person name="Ayuso-Fernandez I."/>
            <person name="Pacheco R."/>
            <person name="Padilla G."/>
            <person name="Ferreira P."/>
            <person name="Barriuso J."/>
            <person name="Kellner H."/>
            <person name="Castanera R."/>
            <person name="Alfaro M."/>
            <person name="Ramirez L."/>
            <person name="Pisabarro A.G."/>
            <person name="Kuo A."/>
            <person name="Tritt A."/>
            <person name="Lipzen A."/>
            <person name="He G."/>
            <person name="Yan M."/>
            <person name="Ng V."/>
            <person name="Cullen D."/>
            <person name="Martin F."/>
            <person name="Rosso M.-N."/>
            <person name="Henrissat B."/>
            <person name="Hibbett D."/>
            <person name="Martinez A.T."/>
            <person name="Grigoriev I.V."/>
        </authorList>
    </citation>
    <scope>NUCLEOTIDE SEQUENCE</scope>
    <source>
        <strain evidence="1">CBS 506.95</strain>
    </source>
</reference>
<name>A0A9P6BD98_9AGAR</name>
<dbReference type="EMBL" id="MU158063">
    <property type="protein sequence ID" value="KAF9521445.1"/>
    <property type="molecule type" value="Genomic_DNA"/>
</dbReference>
<dbReference type="Proteomes" id="UP000807306">
    <property type="component" value="Unassembled WGS sequence"/>
</dbReference>
<dbReference type="AlphaFoldDB" id="A0A9P6BD98"/>
<evidence type="ECO:0000313" key="2">
    <source>
        <dbReference type="Proteomes" id="UP000807306"/>
    </source>
</evidence>
<feature type="non-terminal residue" evidence="1">
    <location>
        <position position="72"/>
    </location>
</feature>
<proteinExistence type="predicted"/>
<sequence length="72" mass="7842">MRPSKFTEAGCAACGQLRPLNTLTLREDVKCSLDPLIVPGLTRKERKTQTDLVEDIGGPVIDNACQHICSNC</sequence>
<organism evidence="1 2">
    <name type="scientific">Crepidotus variabilis</name>
    <dbReference type="NCBI Taxonomy" id="179855"/>
    <lineage>
        <taxon>Eukaryota</taxon>
        <taxon>Fungi</taxon>
        <taxon>Dikarya</taxon>
        <taxon>Basidiomycota</taxon>
        <taxon>Agaricomycotina</taxon>
        <taxon>Agaricomycetes</taxon>
        <taxon>Agaricomycetidae</taxon>
        <taxon>Agaricales</taxon>
        <taxon>Agaricineae</taxon>
        <taxon>Crepidotaceae</taxon>
        <taxon>Crepidotus</taxon>
    </lineage>
</organism>
<comment type="caution">
    <text evidence="1">The sequence shown here is derived from an EMBL/GenBank/DDBJ whole genome shotgun (WGS) entry which is preliminary data.</text>
</comment>
<keyword evidence="2" id="KW-1185">Reference proteome</keyword>
<evidence type="ECO:0000313" key="1">
    <source>
        <dbReference type="EMBL" id="KAF9521445.1"/>
    </source>
</evidence>
<protein>
    <submittedName>
        <fullName evidence="1">Uncharacterized protein</fullName>
    </submittedName>
</protein>
<gene>
    <name evidence="1" type="ORF">CPB83DRAFT_778727</name>
</gene>